<protein>
    <submittedName>
        <fullName evidence="6">Pectinesterase inhibitor 4-like</fullName>
    </submittedName>
</protein>
<reference evidence="6" key="2">
    <citation type="submission" date="2025-08" db="UniProtKB">
        <authorList>
            <consortium name="RefSeq"/>
        </authorList>
    </citation>
    <scope>IDENTIFICATION</scope>
    <source>
        <tissue evidence="6">Etiolated seedlings</tissue>
    </source>
</reference>
<reference evidence="5" key="1">
    <citation type="journal article" date="2013" name="Nat. Biotechnol.">
        <title>Draft genome sequence of chickpea (Cicer arietinum) provides a resource for trait improvement.</title>
        <authorList>
            <person name="Varshney R.K."/>
            <person name="Song C."/>
            <person name="Saxena R.K."/>
            <person name="Azam S."/>
            <person name="Yu S."/>
            <person name="Sharpe A.G."/>
            <person name="Cannon S."/>
            <person name="Baek J."/>
            <person name="Rosen B.D."/>
            <person name="Tar'an B."/>
            <person name="Millan T."/>
            <person name="Zhang X."/>
            <person name="Ramsay L.D."/>
            <person name="Iwata A."/>
            <person name="Wang Y."/>
            <person name="Nelson W."/>
            <person name="Farmer A.D."/>
            <person name="Gaur P.M."/>
            <person name="Soderlund C."/>
            <person name="Penmetsa R.V."/>
            <person name="Xu C."/>
            <person name="Bharti A.K."/>
            <person name="He W."/>
            <person name="Winter P."/>
            <person name="Zhao S."/>
            <person name="Hane J.K."/>
            <person name="Carrasquilla-Garcia N."/>
            <person name="Condie J.A."/>
            <person name="Upadhyaya H.D."/>
            <person name="Luo M.C."/>
            <person name="Thudi M."/>
            <person name="Gowda C.L."/>
            <person name="Singh N.P."/>
            <person name="Lichtenzveig J."/>
            <person name="Gali K.K."/>
            <person name="Rubio J."/>
            <person name="Nadarajan N."/>
            <person name="Dolezel J."/>
            <person name="Bansal K.C."/>
            <person name="Xu X."/>
            <person name="Edwards D."/>
            <person name="Zhang G."/>
            <person name="Kahl G."/>
            <person name="Gil J."/>
            <person name="Singh K.B."/>
            <person name="Datta S.K."/>
            <person name="Jackson S.A."/>
            <person name="Wang J."/>
            <person name="Cook D.R."/>
        </authorList>
    </citation>
    <scope>NUCLEOTIDE SEQUENCE [LARGE SCALE GENOMIC DNA]</scope>
    <source>
        <strain evidence="5">cv. CDC Frontier</strain>
    </source>
</reference>
<evidence type="ECO:0000313" key="6">
    <source>
        <dbReference type="RefSeq" id="XP_004499657.1"/>
    </source>
</evidence>
<evidence type="ECO:0000256" key="1">
    <source>
        <dbReference type="ARBA" id="ARBA00022729"/>
    </source>
</evidence>
<keyword evidence="1 3" id="KW-0732">Signal</keyword>
<dbReference type="InterPro" id="IPR006501">
    <property type="entry name" value="Pectinesterase_inhib_dom"/>
</dbReference>
<dbReference type="SMART" id="SM00856">
    <property type="entry name" value="PMEI"/>
    <property type="match status" value="1"/>
</dbReference>
<dbReference type="NCBIfam" id="TIGR01614">
    <property type="entry name" value="PME_inhib"/>
    <property type="match status" value="1"/>
</dbReference>
<dbReference type="GO" id="GO:0004857">
    <property type="term" value="F:enzyme inhibitor activity"/>
    <property type="evidence" value="ECO:0007669"/>
    <property type="project" value="InterPro"/>
</dbReference>
<dbReference type="GeneID" id="101504378"/>
<dbReference type="InterPro" id="IPR035513">
    <property type="entry name" value="Invertase/methylesterase_inhib"/>
</dbReference>
<proteinExistence type="inferred from homology"/>
<organism evidence="5 6">
    <name type="scientific">Cicer arietinum</name>
    <name type="common">Chickpea</name>
    <name type="synonym">Garbanzo</name>
    <dbReference type="NCBI Taxonomy" id="3827"/>
    <lineage>
        <taxon>Eukaryota</taxon>
        <taxon>Viridiplantae</taxon>
        <taxon>Streptophyta</taxon>
        <taxon>Embryophyta</taxon>
        <taxon>Tracheophyta</taxon>
        <taxon>Spermatophyta</taxon>
        <taxon>Magnoliopsida</taxon>
        <taxon>eudicotyledons</taxon>
        <taxon>Gunneridae</taxon>
        <taxon>Pentapetalae</taxon>
        <taxon>rosids</taxon>
        <taxon>fabids</taxon>
        <taxon>Fabales</taxon>
        <taxon>Fabaceae</taxon>
        <taxon>Papilionoideae</taxon>
        <taxon>50 kb inversion clade</taxon>
        <taxon>NPAAA clade</taxon>
        <taxon>Hologalegina</taxon>
        <taxon>IRL clade</taxon>
        <taxon>Cicereae</taxon>
        <taxon>Cicer</taxon>
    </lineage>
</organism>
<dbReference type="KEGG" id="cam:101504378"/>
<name>A0A1S2Y760_CICAR</name>
<dbReference type="OrthoDB" id="1430376at2759"/>
<dbReference type="InterPro" id="IPR051955">
    <property type="entry name" value="PME_Inhibitor"/>
</dbReference>
<comment type="similarity">
    <text evidence="2">Belongs to the PMEI family.</text>
</comment>
<dbReference type="eggNOG" id="KOG0017">
    <property type="taxonomic scope" value="Eukaryota"/>
</dbReference>
<evidence type="ECO:0000259" key="4">
    <source>
        <dbReference type="SMART" id="SM00856"/>
    </source>
</evidence>
<feature type="chain" id="PRO_5010386767" evidence="3">
    <location>
        <begin position="31"/>
        <end position="220"/>
    </location>
</feature>
<keyword evidence="5" id="KW-1185">Reference proteome</keyword>
<dbReference type="Gene3D" id="1.20.140.40">
    <property type="entry name" value="Invertase/pectin methylesterase inhibitor family protein"/>
    <property type="match status" value="1"/>
</dbReference>
<dbReference type="AlphaFoldDB" id="A0A1S2Y760"/>
<dbReference type="STRING" id="3827.A0A1S2Y760"/>
<sequence>MGAKTIASSSNHVFTFAIFILLAISSITLAYDDNSKYTSDTLSNSTKTNENETNTEFTTYITKSCNSTTYPSICHKSLSRYASKIEADPVKLCNIALSVALKAAHNASATISKHLKSGDTNLSTTVEKVLQDCSSNFEESIEQLQDSIDAMKNLDGVSDKEFQISNIKTWVSSAITNDQTCYDEFDEMNVDTTLRDQIRSRVLNVVMKTSNALYFINHTY</sequence>
<dbReference type="RefSeq" id="XP_004499657.1">
    <property type="nucleotide sequence ID" value="XM_004499600.3"/>
</dbReference>
<evidence type="ECO:0000256" key="3">
    <source>
        <dbReference type="SAM" id="SignalP"/>
    </source>
</evidence>
<accession>A0A1S2Y760</accession>
<dbReference type="Proteomes" id="UP000087171">
    <property type="component" value="Chromosome Ca5"/>
</dbReference>
<dbReference type="PANTHER" id="PTHR31080">
    <property type="entry name" value="PECTINESTERASE INHIBITOR-LIKE"/>
    <property type="match status" value="1"/>
</dbReference>
<dbReference type="SUPFAM" id="SSF101148">
    <property type="entry name" value="Plant invertase/pectin methylesterase inhibitor"/>
    <property type="match status" value="1"/>
</dbReference>
<evidence type="ECO:0000256" key="2">
    <source>
        <dbReference type="ARBA" id="ARBA00038471"/>
    </source>
</evidence>
<dbReference type="CDD" id="cd15798">
    <property type="entry name" value="PMEI-like_3"/>
    <property type="match status" value="1"/>
</dbReference>
<dbReference type="PaxDb" id="3827-XP_004499657.1"/>
<dbReference type="Pfam" id="PF04043">
    <property type="entry name" value="PMEI"/>
    <property type="match status" value="1"/>
</dbReference>
<dbReference type="PANTHER" id="PTHR31080:SF15">
    <property type="entry name" value="INVERTASE"/>
    <property type="match status" value="1"/>
</dbReference>
<evidence type="ECO:0000313" key="5">
    <source>
        <dbReference type="Proteomes" id="UP000087171"/>
    </source>
</evidence>
<feature type="domain" description="Pectinesterase inhibitor" evidence="4">
    <location>
        <begin position="56"/>
        <end position="215"/>
    </location>
</feature>
<feature type="signal peptide" evidence="3">
    <location>
        <begin position="1"/>
        <end position="30"/>
    </location>
</feature>
<gene>
    <name evidence="6" type="primary">LOC101504378</name>
</gene>